<name>A0ABT9EAS2_9PROT</name>
<organism evidence="1 2">
    <name type="scientific">Paracraurococcus lichenis</name>
    <dbReference type="NCBI Taxonomy" id="3064888"/>
    <lineage>
        <taxon>Bacteria</taxon>
        <taxon>Pseudomonadati</taxon>
        <taxon>Pseudomonadota</taxon>
        <taxon>Alphaproteobacteria</taxon>
        <taxon>Acetobacterales</taxon>
        <taxon>Roseomonadaceae</taxon>
        <taxon>Paracraurococcus</taxon>
    </lineage>
</organism>
<dbReference type="EMBL" id="JAUTWS010000081">
    <property type="protein sequence ID" value="MDO9713305.1"/>
    <property type="molecule type" value="Genomic_DNA"/>
</dbReference>
<dbReference type="Proteomes" id="UP001243009">
    <property type="component" value="Unassembled WGS sequence"/>
</dbReference>
<accession>A0ABT9EAS2</accession>
<comment type="caution">
    <text evidence="1">The sequence shown here is derived from an EMBL/GenBank/DDBJ whole genome shotgun (WGS) entry which is preliminary data.</text>
</comment>
<proteinExistence type="predicted"/>
<protein>
    <submittedName>
        <fullName evidence="1">Uncharacterized protein</fullName>
    </submittedName>
</protein>
<reference evidence="1 2" key="1">
    <citation type="submission" date="2023-08" db="EMBL/GenBank/DDBJ databases">
        <title>The draft genome sequence of Paracraurococcus sp. LOR1-02.</title>
        <authorList>
            <person name="Kingkaew E."/>
            <person name="Tanasupawat S."/>
        </authorList>
    </citation>
    <scope>NUCLEOTIDE SEQUENCE [LARGE SCALE GENOMIC DNA]</scope>
    <source>
        <strain evidence="1 2">LOR1-02</strain>
    </source>
</reference>
<evidence type="ECO:0000313" key="1">
    <source>
        <dbReference type="EMBL" id="MDO9713305.1"/>
    </source>
</evidence>
<dbReference type="RefSeq" id="WP_305108164.1">
    <property type="nucleotide sequence ID" value="NZ_JAUTWS010000081.1"/>
</dbReference>
<gene>
    <name evidence="1" type="ORF">Q7A36_33565</name>
</gene>
<sequence>MSESAEAELEAIGREAVRLVTGDDLAEHVRVLAGQDSSDRPALYFSFVIDRDNDRQRAGLLQTRLTQKLRDLLTDRRIGEYPIVKIVSRADWERREGA</sequence>
<evidence type="ECO:0000313" key="2">
    <source>
        <dbReference type="Proteomes" id="UP001243009"/>
    </source>
</evidence>
<keyword evidence="2" id="KW-1185">Reference proteome</keyword>